<organism evidence="2 3">
    <name type="scientific">Aspergillus udagawae</name>
    <dbReference type="NCBI Taxonomy" id="91492"/>
    <lineage>
        <taxon>Eukaryota</taxon>
        <taxon>Fungi</taxon>
        <taxon>Dikarya</taxon>
        <taxon>Ascomycota</taxon>
        <taxon>Pezizomycotina</taxon>
        <taxon>Eurotiomycetes</taxon>
        <taxon>Eurotiomycetidae</taxon>
        <taxon>Eurotiales</taxon>
        <taxon>Aspergillaceae</taxon>
        <taxon>Aspergillus</taxon>
        <taxon>Aspergillus subgen. Fumigati</taxon>
    </lineage>
</organism>
<accession>A0A8H3RQ59</accession>
<comment type="caution">
    <text evidence="2">The sequence shown here is derived from an EMBL/GenBank/DDBJ whole genome shotgun (WGS) entry which is preliminary data.</text>
</comment>
<evidence type="ECO:0000313" key="3">
    <source>
        <dbReference type="Proteomes" id="UP000465221"/>
    </source>
</evidence>
<gene>
    <name evidence="2" type="ORF">IFM46972_04020</name>
</gene>
<feature type="region of interest" description="Disordered" evidence="1">
    <location>
        <begin position="111"/>
        <end position="137"/>
    </location>
</feature>
<sequence>MPSTGSGSVKALRYRIAAPRGAGVEGDSAHSMTASVLRWNETYYAEDAGMEMASGEAAWGRAMGNCDGQEEMFAREEGLEADTADIWKFVNHECTGAYGVAKGNLLAGEEATGVAEGGSHQTDPGVEEPSDGGTSID</sequence>
<name>A0A8H3RQ59_9EURO</name>
<dbReference type="AlphaFoldDB" id="A0A8H3RQ59"/>
<evidence type="ECO:0000313" key="2">
    <source>
        <dbReference type="EMBL" id="GFF33828.1"/>
    </source>
</evidence>
<reference evidence="2 3" key="1">
    <citation type="submission" date="2020-01" db="EMBL/GenBank/DDBJ databases">
        <title>Draft genome sequence of Aspergillus udagawae IFM 46972.</title>
        <authorList>
            <person name="Takahashi H."/>
            <person name="Yaguchi T."/>
        </authorList>
    </citation>
    <scope>NUCLEOTIDE SEQUENCE [LARGE SCALE GENOMIC DNA]</scope>
    <source>
        <strain evidence="2 3">IFM 46972</strain>
    </source>
</reference>
<dbReference type="EMBL" id="BLKC01000022">
    <property type="protein sequence ID" value="GFF33828.1"/>
    <property type="molecule type" value="Genomic_DNA"/>
</dbReference>
<proteinExistence type="predicted"/>
<evidence type="ECO:0000256" key="1">
    <source>
        <dbReference type="SAM" id="MobiDB-lite"/>
    </source>
</evidence>
<dbReference type="Proteomes" id="UP000465221">
    <property type="component" value="Unassembled WGS sequence"/>
</dbReference>
<protein>
    <submittedName>
        <fullName evidence="2">Uncharacterized protein</fullName>
    </submittedName>
</protein>